<proteinExistence type="inferred from homology"/>
<feature type="domain" description="STAS" evidence="3">
    <location>
        <begin position="6"/>
        <end position="114"/>
    </location>
</feature>
<protein>
    <recommendedName>
        <fullName evidence="2">Anti-sigma factor antagonist</fullName>
    </recommendedName>
</protein>
<evidence type="ECO:0000259" key="3">
    <source>
        <dbReference type="PROSITE" id="PS50801"/>
    </source>
</evidence>
<dbReference type="PANTHER" id="PTHR33495:SF2">
    <property type="entry name" value="ANTI-SIGMA FACTOR ANTAGONIST TM_1081-RELATED"/>
    <property type="match status" value="1"/>
</dbReference>
<dbReference type="InterPro" id="IPR002645">
    <property type="entry name" value="STAS_dom"/>
</dbReference>
<dbReference type="PROSITE" id="PS50801">
    <property type="entry name" value="STAS"/>
    <property type="match status" value="1"/>
</dbReference>
<dbReference type="AlphaFoldDB" id="A0A538U2V1"/>
<reference evidence="4 5" key="1">
    <citation type="journal article" date="2019" name="Nat. Microbiol.">
        <title>Mediterranean grassland soil C-N compound turnover is dependent on rainfall and depth, and is mediated by genomically divergent microorganisms.</title>
        <authorList>
            <person name="Diamond S."/>
            <person name="Andeer P.F."/>
            <person name="Li Z."/>
            <person name="Crits-Christoph A."/>
            <person name="Burstein D."/>
            <person name="Anantharaman K."/>
            <person name="Lane K.R."/>
            <person name="Thomas B.C."/>
            <person name="Pan C."/>
            <person name="Northen T.R."/>
            <person name="Banfield J.F."/>
        </authorList>
    </citation>
    <scope>NUCLEOTIDE SEQUENCE [LARGE SCALE GENOMIC DNA]</scope>
    <source>
        <strain evidence="4">WS_11</strain>
    </source>
</reference>
<dbReference type="CDD" id="cd07043">
    <property type="entry name" value="STAS_anti-anti-sigma_factors"/>
    <property type="match status" value="1"/>
</dbReference>
<gene>
    <name evidence="4" type="ORF">E6K81_13130</name>
</gene>
<dbReference type="InterPro" id="IPR003658">
    <property type="entry name" value="Anti-sigma_ant"/>
</dbReference>
<dbReference type="NCBIfam" id="TIGR00377">
    <property type="entry name" value="ant_ant_sig"/>
    <property type="match status" value="1"/>
</dbReference>
<dbReference type="GO" id="GO:0043856">
    <property type="term" value="F:anti-sigma factor antagonist activity"/>
    <property type="evidence" value="ECO:0007669"/>
    <property type="project" value="InterPro"/>
</dbReference>
<accession>A0A538U2V1</accession>
<dbReference type="SUPFAM" id="SSF52091">
    <property type="entry name" value="SpoIIaa-like"/>
    <property type="match status" value="1"/>
</dbReference>
<sequence length="117" mass="12147">MPDSFEIVEGPATDQVLVLRVSGRLDSTTAPQLAERCAAAAESGRRLLLNLESVSFIASSGVGALLATAERYREAGSSLHLVALSPSVESVIRLLNLDAFLNVHATEAGALGESKAA</sequence>
<dbReference type="Gene3D" id="3.30.750.24">
    <property type="entry name" value="STAS domain"/>
    <property type="match status" value="1"/>
</dbReference>
<evidence type="ECO:0000313" key="4">
    <source>
        <dbReference type="EMBL" id="TMQ70224.1"/>
    </source>
</evidence>
<evidence type="ECO:0000256" key="2">
    <source>
        <dbReference type="RuleBase" id="RU003749"/>
    </source>
</evidence>
<dbReference type="PANTHER" id="PTHR33495">
    <property type="entry name" value="ANTI-SIGMA FACTOR ANTAGONIST TM_1081-RELATED-RELATED"/>
    <property type="match status" value="1"/>
</dbReference>
<evidence type="ECO:0000256" key="1">
    <source>
        <dbReference type="ARBA" id="ARBA00009013"/>
    </source>
</evidence>
<evidence type="ECO:0000313" key="5">
    <source>
        <dbReference type="Proteomes" id="UP000319771"/>
    </source>
</evidence>
<dbReference type="InterPro" id="IPR036513">
    <property type="entry name" value="STAS_dom_sf"/>
</dbReference>
<organism evidence="4 5">
    <name type="scientific">Eiseniibacteriota bacterium</name>
    <dbReference type="NCBI Taxonomy" id="2212470"/>
    <lineage>
        <taxon>Bacteria</taxon>
        <taxon>Candidatus Eiseniibacteriota</taxon>
    </lineage>
</organism>
<comment type="similarity">
    <text evidence="1 2">Belongs to the anti-sigma-factor antagonist family.</text>
</comment>
<name>A0A538U2V1_UNCEI</name>
<comment type="caution">
    <text evidence="4">The sequence shown here is derived from an EMBL/GenBank/DDBJ whole genome shotgun (WGS) entry which is preliminary data.</text>
</comment>
<dbReference type="Proteomes" id="UP000319771">
    <property type="component" value="Unassembled WGS sequence"/>
</dbReference>
<dbReference type="Pfam" id="PF01740">
    <property type="entry name" value="STAS"/>
    <property type="match status" value="1"/>
</dbReference>
<dbReference type="EMBL" id="VBPB01000241">
    <property type="protein sequence ID" value="TMQ70224.1"/>
    <property type="molecule type" value="Genomic_DNA"/>
</dbReference>